<feature type="compositionally biased region" description="Polar residues" evidence="1">
    <location>
        <begin position="184"/>
        <end position="193"/>
    </location>
</feature>
<reference evidence="3 4" key="1">
    <citation type="journal article" date="2018" name="Evol. Lett.">
        <title>Horizontal gene cluster transfer increased hallucinogenic mushroom diversity.</title>
        <authorList>
            <person name="Reynolds H.T."/>
            <person name="Vijayakumar V."/>
            <person name="Gluck-Thaler E."/>
            <person name="Korotkin H.B."/>
            <person name="Matheny P.B."/>
            <person name="Slot J.C."/>
        </authorList>
    </citation>
    <scope>NUCLEOTIDE SEQUENCE [LARGE SCALE GENOMIC DNA]</scope>
    <source>
        <strain evidence="3 4">SRW20</strain>
    </source>
</reference>
<dbReference type="GO" id="GO:0000981">
    <property type="term" value="F:DNA-binding transcription factor activity, RNA polymerase II-specific"/>
    <property type="evidence" value="ECO:0007669"/>
    <property type="project" value="UniProtKB-ARBA"/>
</dbReference>
<organism evidence="3 4">
    <name type="scientific">Gymnopilus dilepis</name>
    <dbReference type="NCBI Taxonomy" id="231916"/>
    <lineage>
        <taxon>Eukaryota</taxon>
        <taxon>Fungi</taxon>
        <taxon>Dikarya</taxon>
        <taxon>Basidiomycota</taxon>
        <taxon>Agaricomycotina</taxon>
        <taxon>Agaricomycetes</taxon>
        <taxon>Agaricomycetidae</taxon>
        <taxon>Agaricales</taxon>
        <taxon>Agaricineae</taxon>
        <taxon>Hymenogastraceae</taxon>
        <taxon>Gymnopilus</taxon>
    </lineage>
</organism>
<keyword evidence="4" id="KW-1185">Reference proteome</keyword>
<feature type="domain" description="HTH APSES-type" evidence="2">
    <location>
        <begin position="35"/>
        <end position="147"/>
    </location>
</feature>
<dbReference type="PANTHER" id="PTHR43828:SF5">
    <property type="entry name" value="TRANSCRIPTIONAL REPRESSOR XBP1"/>
    <property type="match status" value="1"/>
</dbReference>
<dbReference type="GO" id="GO:0030907">
    <property type="term" value="C:MBF transcription complex"/>
    <property type="evidence" value="ECO:0007669"/>
    <property type="project" value="TreeGrafter"/>
</dbReference>
<dbReference type="SUPFAM" id="SSF54616">
    <property type="entry name" value="DNA-binding domain of Mlu1-box binding protein MBP1"/>
    <property type="match status" value="1"/>
</dbReference>
<dbReference type="Gene3D" id="3.10.260.10">
    <property type="entry name" value="Transcription regulator HTH, APSES-type DNA-binding domain"/>
    <property type="match status" value="1"/>
</dbReference>
<evidence type="ECO:0000259" key="2">
    <source>
        <dbReference type="PROSITE" id="PS51299"/>
    </source>
</evidence>
<evidence type="ECO:0000313" key="3">
    <source>
        <dbReference type="EMBL" id="PPQ69290.1"/>
    </source>
</evidence>
<feature type="region of interest" description="Disordered" evidence="1">
    <location>
        <begin position="147"/>
        <end position="313"/>
    </location>
</feature>
<dbReference type="InParanoid" id="A0A409VSM0"/>
<accession>A0A409VSM0</accession>
<feature type="compositionally biased region" description="Polar residues" evidence="1">
    <location>
        <begin position="360"/>
        <end position="399"/>
    </location>
</feature>
<feature type="region of interest" description="Disordered" evidence="1">
    <location>
        <begin position="1"/>
        <end position="33"/>
    </location>
</feature>
<gene>
    <name evidence="3" type="ORF">CVT26_001608</name>
</gene>
<feature type="region of interest" description="Disordered" evidence="1">
    <location>
        <begin position="470"/>
        <end position="514"/>
    </location>
</feature>
<proteinExistence type="predicted"/>
<feature type="compositionally biased region" description="Basic and acidic residues" evidence="1">
    <location>
        <begin position="341"/>
        <end position="352"/>
    </location>
</feature>
<dbReference type="AlphaFoldDB" id="A0A409VSM0"/>
<feature type="compositionally biased region" description="Polar residues" evidence="1">
    <location>
        <begin position="1"/>
        <end position="18"/>
    </location>
</feature>
<sequence>MTTGMLQETVQTSPSGSSPRFRPYASPNHHVTKGRYITSNDPRGYIPVYEYPLNGQWIMMDIDDGYILWTGIWKALGNSKADIVKMIDSQPDLAPLIRRVRGGYLKIQGTWMPYEVALKLSRRVAWAIRDDLIPLFGPTFPSTCLSPDQPGYGQVVPTGQGRRRARRTTQTSVMQMPRAPSGWTVVTPSTNIPVSPASGRDVPSSLHPVSLRPVDYPMSSPYGTHGHPHSPALSVAGSSRDNTMYLSSYGGHPPSSYRKLSDPGRMSLSLDTRSLAVRESSSEPPLKDDIKLPPIKTPSASDSGDSPYALPPISAMEDLRGSITQDSAAVLQRLRMEDDYPKPLKTTEDQSWTRRHSLSAHPTLSKTIDSSPRFQPYSSPRSFQEQSGYRGRSPSTSSYAHRRPDDYMQESYLVQSDVSHEGDSTSNPSPTSPTTPSSLSESEDRRYLYAAYDNRAVHDKSIPVITGRLTQPWSDISSNRDSRGRISEAGSFSVRRNSYEVHSDGDSSHPHRPW</sequence>
<feature type="compositionally biased region" description="Polar residues" evidence="1">
    <location>
        <begin position="236"/>
        <end position="246"/>
    </location>
</feature>
<feature type="region of interest" description="Disordered" evidence="1">
    <location>
        <begin position="341"/>
        <end position="404"/>
    </location>
</feature>
<dbReference type="GO" id="GO:0033309">
    <property type="term" value="C:SBF transcription complex"/>
    <property type="evidence" value="ECO:0007669"/>
    <property type="project" value="TreeGrafter"/>
</dbReference>
<evidence type="ECO:0000256" key="1">
    <source>
        <dbReference type="SAM" id="MobiDB-lite"/>
    </source>
</evidence>
<dbReference type="GO" id="GO:0003677">
    <property type="term" value="F:DNA binding"/>
    <property type="evidence" value="ECO:0007669"/>
    <property type="project" value="InterPro"/>
</dbReference>
<dbReference type="InterPro" id="IPR051642">
    <property type="entry name" value="SWI6-like"/>
</dbReference>
<name>A0A409VSM0_9AGAR</name>
<dbReference type="EMBL" id="NHYE01005576">
    <property type="protein sequence ID" value="PPQ69290.1"/>
    <property type="molecule type" value="Genomic_DNA"/>
</dbReference>
<protein>
    <recommendedName>
        <fullName evidence="2">HTH APSES-type domain-containing protein</fullName>
    </recommendedName>
</protein>
<feature type="compositionally biased region" description="Basic and acidic residues" evidence="1">
    <location>
        <begin position="497"/>
        <end position="514"/>
    </location>
</feature>
<feature type="region of interest" description="Disordered" evidence="1">
    <location>
        <begin position="417"/>
        <end position="443"/>
    </location>
</feature>
<feature type="compositionally biased region" description="Low complexity" evidence="1">
    <location>
        <begin position="424"/>
        <end position="440"/>
    </location>
</feature>
<dbReference type="STRING" id="231916.A0A409VSM0"/>
<evidence type="ECO:0000313" key="4">
    <source>
        <dbReference type="Proteomes" id="UP000284706"/>
    </source>
</evidence>
<dbReference type="PANTHER" id="PTHR43828">
    <property type="entry name" value="ASPARAGINASE"/>
    <property type="match status" value="1"/>
</dbReference>
<dbReference type="OrthoDB" id="5562739at2759"/>
<dbReference type="Proteomes" id="UP000284706">
    <property type="component" value="Unassembled WGS sequence"/>
</dbReference>
<dbReference type="PROSITE" id="PS51299">
    <property type="entry name" value="HTH_APSES"/>
    <property type="match status" value="1"/>
</dbReference>
<dbReference type="InterPro" id="IPR003163">
    <property type="entry name" value="Tscrpt_reg_HTH_APSES-type"/>
</dbReference>
<comment type="caution">
    <text evidence="3">The sequence shown here is derived from an EMBL/GenBank/DDBJ whole genome shotgun (WGS) entry which is preliminary data.</text>
</comment>
<dbReference type="InterPro" id="IPR036887">
    <property type="entry name" value="HTH_APSES_sf"/>
</dbReference>